<dbReference type="InParanoid" id="A0A067Q6W5"/>
<organism evidence="6 7">
    <name type="scientific">Jaapia argillacea MUCL 33604</name>
    <dbReference type="NCBI Taxonomy" id="933084"/>
    <lineage>
        <taxon>Eukaryota</taxon>
        <taxon>Fungi</taxon>
        <taxon>Dikarya</taxon>
        <taxon>Basidiomycota</taxon>
        <taxon>Agaricomycotina</taxon>
        <taxon>Agaricomycetes</taxon>
        <taxon>Agaricomycetidae</taxon>
        <taxon>Jaapiales</taxon>
        <taxon>Jaapiaceae</taxon>
        <taxon>Jaapia</taxon>
    </lineage>
</organism>
<name>A0A067Q6W5_9AGAM</name>
<keyword evidence="1" id="KW-0479">Metal-binding</keyword>
<dbReference type="GO" id="GO:0008270">
    <property type="term" value="F:zinc ion binding"/>
    <property type="evidence" value="ECO:0007669"/>
    <property type="project" value="UniProtKB-KW"/>
</dbReference>
<evidence type="ECO:0000256" key="3">
    <source>
        <dbReference type="ARBA" id="ARBA00022833"/>
    </source>
</evidence>
<sequence>MFTNCLDGARRGSLPDLTTLAIHWPSFPVLRSMGLFNVFFHHLDEGKVPSPRSPASESLIESAYLSLAAISRLCDFQSQIEDVDSALKAWPGIFKWSKFFFVTRMLHPTGEEMRYPCMQIITGAWCGLVRTERLRTAMTDTPGSIELATKIWLFEGSLQAIGDTNPLAATGGLCNIIQFDCQRGVDRVLDAAGGDVHKVAQHALSRLRKVLEGTQPDISDLKIAVHAVQCLGPPMKIALRDAFLDGNSIWWMTKALASISSTISRNPDRTTVGAMRTCLSYLGENLNAKEGYAFVIQSINAGLLPALANCSPAMGTETSENLEVAILRDTLHRYVLYRPVLRCLHSALAKLHGSQGRRKAEASVIKDDWINLEIDVVERYRDLSMLSDNRCCDNVKCRKIGEKAQFRKCGSCSVAFHCSKECQVQDWKEGDHKVKCKVAQRDAAEGATEELGKRDFEFIKSQTLQDAYRGIPELKMIAARDHPGVPYSRLVIVISHLVSPPSYMLEPLEGYTGVPRGGEDHTVMRPQSQPIIATVKEDPTKLTLIESRVAFGETCKLVLTWTSVDFWGDGGNRDNGSKEKVLPFARKSV</sequence>
<dbReference type="AlphaFoldDB" id="A0A067Q6W5"/>
<dbReference type="Gene3D" id="6.10.140.2220">
    <property type="match status" value="1"/>
</dbReference>
<dbReference type="EMBL" id="KL197711">
    <property type="protein sequence ID" value="KDQ62793.1"/>
    <property type="molecule type" value="Genomic_DNA"/>
</dbReference>
<dbReference type="PROSITE" id="PS50865">
    <property type="entry name" value="ZF_MYND_2"/>
    <property type="match status" value="1"/>
</dbReference>
<dbReference type="SUPFAM" id="SSF144232">
    <property type="entry name" value="HIT/MYND zinc finger-like"/>
    <property type="match status" value="1"/>
</dbReference>
<dbReference type="Pfam" id="PF01753">
    <property type="entry name" value="zf-MYND"/>
    <property type="match status" value="1"/>
</dbReference>
<dbReference type="STRING" id="933084.A0A067Q6W5"/>
<protein>
    <recommendedName>
        <fullName evidence="5">MYND-type domain-containing protein</fullName>
    </recommendedName>
</protein>
<keyword evidence="2 4" id="KW-0863">Zinc-finger</keyword>
<evidence type="ECO:0000256" key="4">
    <source>
        <dbReference type="PROSITE-ProRule" id="PRU00134"/>
    </source>
</evidence>
<evidence type="ECO:0000256" key="1">
    <source>
        <dbReference type="ARBA" id="ARBA00022723"/>
    </source>
</evidence>
<evidence type="ECO:0000313" key="7">
    <source>
        <dbReference type="Proteomes" id="UP000027265"/>
    </source>
</evidence>
<dbReference type="Proteomes" id="UP000027265">
    <property type="component" value="Unassembled WGS sequence"/>
</dbReference>
<dbReference type="InterPro" id="IPR002893">
    <property type="entry name" value="Znf_MYND"/>
</dbReference>
<evidence type="ECO:0000259" key="5">
    <source>
        <dbReference type="PROSITE" id="PS50865"/>
    </source>
</evidence>
<dbReference type="OrthoDB" id="2881796at2759"/>
<feature type="domain" description="MYND-type" evidence="5">
    <location>
        <begin position="397"/>
        <end position="436"/>
    </location>
</feature>
<keyword evidence="3" id="KW-0862">Zinc</keyword>
<accession>A0A067Q6W5</accession>
<reference evidence="7" key="1">
    <citation type="journal article" date="2014" name="Proc. Natl. Acad. Sci. U.S.A.">
        <title>Extensive sampling of basidiomycete genomes demonstrates inadequacy of the white-rot/brown-rot paradigm for wood decay fungi.</title>
        <authorList>
            <person name="Riley R."/>
            <person name="Salamov A.A."/>
            <person name="Brown D.W."/>
            <person name="Nagy L.G."/>
            <person name="Floudas D."/>
            <person name="Held B.W."/>
            <person name="Levasseur A."/>
            <person name="Lombard V."/>
            <person name="Morin E."/>
            <person name="Otillar R."/>
            <person name="Lindquist E.A."/>
            <person name="Sun H."/>
            <person name="LaButti K.M."/>
            <person name="Schmutz J."/>
            <person name="Jabbour D."/>
            <person name="Luo H."/>
            <person name="Baker S.E."/>
            <person name="Pisabarro A.G."/>
            <person name="Walton J.D."/>
            <person name="Blanchette R.A."/>
            <person name="Henrissat B."/>
            <person name="Martin F."/>
            <person name="Cullen D."/>
            <person name="Hibbett D.S."/>
            <person name="Grigoriev I.V."/>
        </authorList>
    </citation>
    <scope>NUCLEOTIDE SEQUENCE [LARGE SCALE GENOMIC DNA]</scope>
    <source>
        <strain evidence="7">MUCL 33604</strain>
    </source>
</reference>
<evidence type="ECO:0000256" key="2">
    <source>
        <dbReference type="ARBA" id="ARBA00022771"/>
    </source>
</evidence>
<evidence type="ECO:0000313" key="6">
    <source>
        <dbReference type="EMBL" id="KDQ62793.1"/>
    </source>
</evidence>
<dbReference type="HOGENOM" id="CLU_027660_0_0_1"/>
<gene>
    <name evidence="6" type="ORF">JAAARDRAFT_190068</name>
</gene>
<proteinExistence type="predicted"/>
<keyword evidence="7" id="KW-1185">Reference proteome</keyword>